<keyword evidence="4 9" id="KW-0732">Signal</keyword>
<dbReference type="SMART" id="SM00768">
    <property type="entry name" value="X8"/>
    <property type="match status" value="1"/>
</dbReference>
<dbReference type="PANTHER" id="PTHR31044:SF52">
    <property type="entry name" value="OS01G0631500 PROTEIN"/>
    <property type="match status" value="1"/>
</dbReference>
<name>A0AA41RKD7_PAPNU</name>
<feature type="signal peptide" evidence="9">
    <location>
        <begin position="1"/>
        <end position="30"/>
    </location>
</feature>
<evidence type="ECO:0000313" key="11">
    <source>
        <dbReference type="EMBL" id="MCL7021789.1"/>
    </source>
</evidence>
<keyword evidence="2" id="KW-1003">Cell membrane</keyword>
<comment type="subcellular location">
    <subcellularLocation>
        <location evidence="1">Cell membrane</location>
        <topology evidence="1">Lipid-anchor</topology>
        <topology evidence="1">GPI-anchor</topology>
    </subcellularLocation>
</comment>
<evidence type="ECO:0000256" key="5">
    <source>
        <dbReference type="ARBA" id="ARBA00023136"/>
    </source>
</evidence>
<feature type="chain" id="PRO_5041296491" description="X8 domain-containing protein" evidence="9">
    <location>
        <begin position="31"/>
        <end position="182"/>
    </location>
</feature>
<dbReference type="PANTHER" id="PTHR31044">
    <property type="entry name" value="BETA-1,3 GLUCANASE"/>
    <property type="match status" value="1"/>
</dbReference>
<evidence type="ECO:0000256" key="1">
    <source>
        <dbReference type="ARBA" id="ARBA00004609"/>
    </source>
</evidence>
<feature type="transmembrane region" description="Helical" evidence="8">
    <location>
        <begin position="161"/>
        <end position="180"/>
    </location>
</feature>
<dbReference type="InterPro" id="IPR012946">
    <property type="entry name" value="X8"/>
</dbReference>
<dbReference type="GO" id="GO:0098552">
    <property type="term" value="C:side of membrane"/>
    <property type="evidence" value="ECO:0007669"/>
    <property type="project" value="UniProtKB-KW"/>
</dbReference>
<evidence type="ECO:0000256" key="8">
    <source>
        <dbReference type="SAM" id="Phobius"/>
    </source>
</evidence>
<evidence type="ECO:0000256" key="6">
    <source>
        <dbReference type="ARBA" id="ARBA00023157"/>
    </source>
</evidence>
<evidence type="ECO:0000259" key="10">
    <source>
        <dbReference type="SMART" id="SM00768"/>
    </source>
</evidence>
<keyword evidence="6" id="KW-1015">Disulfide bond</keyword>
<keyword evidence="3" id="KW-0336">GPI-anchor</keyword>
<keyword evidence="5 8" id="KW-0472">Membrane</keyword>
<dbReference type="InterPro" id="IPR044788">
    <property type="entry name" value="X8_dom_prot"/>
</dbReference>
<accession>A0AA41RKD7</accession>
<evidence type="ECO:0000313" key="12">
    <source>
        <dbReference type="Proteomes" id="UP001177140"/>
    </source>
</evidence>
<feature type="domain" description="X8" evidence="10">
    <location>
        <begin position="58"/>
        <end position="142"/>
    </location>
</feature>
<dbReference type="Pfam" id="PF07983">
    <property type="entry name" value="X8"/>
    <property type="match status" value="1"/>
</dbReference>
<sequence>MRIFGRGHLFAQILLVAISVVFVSFDGASASATTPPTPVYDMTLLSGSGVVLAKDTPTYCVVKSFGTDQNVVLAALNWVCARVDCSPLSQGGHCYNPDTVSAHASYAFNEYYHLSGMLTGTCDFNGTAMVTTTNPSHGTCTFSDHRSVDTSEQSIGLSIRFSRGTGAALIMFVMMITLVASA</sequence>
<dbReference type="GO" id="GO:0005886">
    <property type="term" value="C:plasma membrane"/>
    <property type="evidence" value="ECO:0007669"/>
    <property type="project" value="UniProtKB-SubCell"/>
</dbReference>
<evidence type="ECO:0000256" key="7">
    <source>
        <dbReference type="ARBA" id="ARBA00023180"/>
    </source>
</evidence>
<evidence type="ECO:0000256" key="2">
    <source>
        <dbReference type="ARBA" id="ARBA00022475"/>
    </source>
</evidence>
<reference evidence="11" key="1">
    <citation type="submission" date="2022-03" db="EMBL/GenBank/DDBJ databases">
        <title>A functionally conserved STORR gene fusion in Papaver species that diverged 16.8 million years ago.</title>
        <authorList>
            <person name="Catania T."/>
        </authorList>
    </citation>
    <scope>NUCLEOTIDE SEQUENCE</scope>
    <source>
        <strain evidence="11">S-191538</strain>
    </source>
</reference>
<dbReference type="AlphaFoldDB" id="A0AA41RKD7"/>
<keyword evidence="8" id="KW-1133">Transmembrane helix</keyword>
<dbReference type="EMBL" id="JAJJMA010004773">
    <property type="protein sequence ID" value="MCL7021789.1"/>
    <property type="molecule type" value="Genomic_DNA"/>
</dbReference>
<proteinExistence type="predicted"/>
<evidence type="ECO:0000256" key="9">
    <source>
        <dbReference type="SAM" id="SignalP"/>
    </source>
</evidence>
<dbReference type="Proteomes" id="UP001177140">
    <property type="component" value="Unassembled WGS sequence"/>
</dbReference>
<organism evidence="11 12">
    <name type="scientific">Papaver nudicaule</name>
    <name type="common">Iceland poppy</name>
    <dbReference type="NCBI Taxonomy" id="74823"/>
    <lineage>
        <taxon>Eukaryota</taxon>
        <taxon>Viridiplantae</taxon>
        <taxon>Streptophyta</taxon>
        <taxon>Embryophyta</taxon>
        <taxon>Tracheophyta</taxon>
        <taxon>Spermatophyta</taxon>
        <taxon>Magnoliopsida</taxon>
        <taxon>Ranunculales</taxon>
        <taxon>Papaveraceae</taxon>
        <taxon>Papaveroideae</taxon>
        <taxon>Papaver</taxon>
    </lineage>
</organism>
<keyword evidence="7" id="KW-0325">Glycoprotein</keyword>
<keyword evidence="8" id="KW-0812">Transmembrane</keyword>
<evidence type="ECO:0000256" key="3">
    <source>
        <dbReference type="ARBA" id="ARBA00022622"/>
    </source>
</evidence>
<evidence type="ECO:0000256" key="4">
    <source>
        <dbReference type="ARBA" id="ARBA00022729"/>
    </source>
</evidence>
<comment type="caution">
    <text evidence="11">The sequence shown here is derived from an EMBL/GenBank/DDBJ whole genome shotgun (WGS) entry which is preliminary data.</text>
</comment>
<keyword evidence="3" id="KW-0449">Lipoprotein</keyword>
<dbReference type="FunFam" id="1.20.58.1040:FF:000001">
    <property type="entry name" value="Glucan endo-1,3-beta-glucosidase 4"/>
    <property type="match status" value="1"/>
</dbReference>
<gene>
    <name evidence="11" type="ORF">MKW94_028349</name>
</gene>
<dbReference type="Gene3D" id="1.20.58.1040">
    <property type="match status" value="1"/>
</dbReference>
<dbReference type="GO" id="GO:0009506">
    <property type="term" value="C:plasmodesma"/>
    <property type="evidence" value="ECO:0007669"/>
    <property type="project" value="UniProtKB-ARBA"/>
</dbReference>
<keyword evidence="12" id="KW-1185">Reference proteome</keyword>
<protein>
    <recommendedName>
        <fullName evidence="10">X8 domain-containing protein</fullName>
    </recommendedName>
</protein>